<organism evidence="3 4">
    <name type="scientific">Cronartium quercuum f. sp. fusiforme G11</name>
    <dbReference type="NCBI Taxonomy" id="708437"/>
    <lineage>
        <taxon>Eukaryota</taxon>
        <taxon>Fungi</taxon>
        <taxon>Dikarya</taxon>
        <taxon>Basidiomycota</taxon>
        <taxon>Pucciniomycotina</taxon>
        <taxon>Pucciniomycetes</taxon>
        <taxon>Pucciniales</taxon>
        <taxon>Coleosporiaceae</taxon>
        <taxon>Cronartium</taxon>
    </lineage>
</organism>
<protein>
    <submittedName>
        <fullName evidence="3">Uncharacterized protein</fullName>
    </submittedName>
</protein>
<evidence type="ECO:0000256" key="1">
    <source>
        <dbReference type="ARBA" id="ARBA00022801"/>
    </source>
</evidence>
<keyword evidence="2" id="KW-0732">Signal</keyword>
<reference evidence="3" key="1">
    <citation type="submission" date="2013-11" db="EMBL/GenBank/DDBJ databases">
        <title>Genome sequence of the fusiform rust pathogen reveals effectors for host alternation and coevolution with pine.</title>
        <authorList>
            <consortium name="DOE Joint Genome Institute"/>
            <person name="Smith K."/>
            <person name="Pendleton A."/>
            <person name="Kubisiak T."/>
            <person name="Anderson C."/>
            <person name="Salamov A."/>
            <person name="Aerts A."/>
            <person name="Riley R."/>
            <person name="Clum A."/>
            <person name="Lindquist E."/>
            <person name="Ence D."/>
            <person name="Campbell M."/>
            <person name="Kronenberg Z."/>
            <person name="Feau N."/>
            <person name="Dhillon B."/>
            <person name="Hamelin R."/>
            <person name="Burleigh J."/>
            <person name="Smith J."/>
            <person name="Yandell M."/>
            <person name="Nelson C."/>
            <person name="Grigoriev I."/>
            <person name="Davis J."/>
        </authorList>
    </citation>
    <scope>NUCLEOTIDE SEQUENCE</scope>
    <source>
        <strain evidence="3">G11</strain>
    </source>
</reference>
<dbReference type="Gene3D" id="3.40.50.1110">
    <property type="entry name" value="SGNH hydrolase"/>
    <property type="match status" value="1"/>
</dbReference>
<name>A0A9P6NSZ6_9BASI</name>
<dbReference type="PANTHER" id="PTHR45648:SF22">
    <property type="entry name" value="GDSL LIPASE_ACYLHYDROLASE FAMILY PROTEIN (AFU_ORTHOLOGUE AFUA_4G14700)"/>
    <property type="match status" value="1"/>
</dbReference>
<dbReference type="GO" id="GO:0016788">
    <property type="term" value="F:hydrolase activity, acting on ester bonds"/>
    <property type="evidence" value="ECO:0007669"/>
    <property type="project" value="InterPro"/>
</dbReference>
<dbReference type="PANTHER" id="PTHR45648">
    <property type="entry name" value="GDSL LIPASE/ACYLHYDROLASE FAMILY PROTEIN (AFU_ORTHOLOGUE AFUA_4G14700)"/>
    <property type="match status" value="1"/>
</dbReference>
<proteinExistence type="predicted"/>
<dbReference type="Proteomes" id="UP000886653">
    <property type="component" value="Unassembled WGS sequence"/>
</dbReference>
<dbReference type="AlphaFoldDB" id="A0A9P6NSZ6"/>
<dbReference type="InterPro" id="IPR036514">
    <property type="entry name" value="SGNH_hydro_sf"/>
</dbReference>
<feature type="chain" id="PRO_5040112364" evidence="2">
    <location>
        <begin position="26"/>
        <end position="344"/>
    </location>
</feature>
<keyword evidence="4" id="KW-1185">Reference proteome</keyword>
<dbReference type="SUPFAM" id="SSF52266">
    <property type="entry name" value="SGNH hydrolase"/>
    <property type="match status" value="1"/>
</dbReference>
<comment type="caution">
    <text evidence="3">The sequence shown here is derived from an EMBL/GenBank/DDBJ whole genome shotgun (WGS) entry which is preliminary data.</text>
</comment>
<dbReference type="InterPro" id="IPR001087">
    <property type="entry name" value="GDSL"/>
</dbReference>
<feature type="signal peptide" evidence="2">
    <location>
        <begin position="1"/>
        <end position="25"/>
    </location>
</feature>
<gene>
    <name evidence="3" type="ORF">CROQUDRAFT_599470</name>
</gene>
<evidence type="ECO:0000256" key="2">
    <source>
        <dbReference type="SAM" id="SignalP"/>
    </source>
</evidence>
<sequence>MGFTHFRKLITVCFATLALSETVSCARQRSFHSQLTSRTHQHSSVVVFGASWADNAHPRPQKYAWTLKRPPYYGGRYSNGIIWAEYLTDGLLAEKKIPQFNYAYGGAVANNDLTYTNEPDTKMQSNQYISEVKNGTLNRGSGPVLHVWWIGINQMTQIWTDAIKKDPTMKQTETLENANFRVDQQITKLESQLARVRSEYDVNNIPCNYLLLPIPPLETVLRFQFQAVKLARNDAQLAKAYLNFVAELSHRYNEGILRLVSQLDLHLVTTGWVRTFDFESLWRSVIATPSEYGLEIVHEPCLQLVNGLQHVCSFPDKYLFWDTVHPTTAMHKIMAQKFLAIINS</sequence>
<dbReference type="InterPro" id="IPR051058">
    <property type="entry name" value="GDSL_Est/Lipase"/>
</dbReference>
<dbReference type="Pfam" id="PF00657">
    <property type="entry name" value="Lipase_GDSL"/>
    <property type="match status" value="1"/>
</dbReference>
<keyword evidence="1" id="KW-0378">Hydrolase</keyword>
<dbReference type="CDD" id="cd01846">
    <property type="entry name" value="fatty_acyltransferase_like"/>
    <property type="match status" value="1"/>
</dbReference>
<dbReference type="OrthoDB" id="1600564at2759"/>
<evidence type="ECO:0000313" key="4">
    <source>
        <dbReference type="Proteomes" id="UP000886653"/>
    </source>
</evidence>
<accession>A0A9P6NSZ6</accession>
<dbReference type="EMBL" id="MU167215">
    <property type="protein sequence ID" value="KAG0151062.1"/>
    <property type="molecule type" value="Genomic_DNA"/>
</dbReference>
<evidence type="ECO:0000313" key="3">
    <source>
        <dbReference type="EMBL" id="KAG0151062.1"/>
    </source>
</evidence>